<feature type="compositionally biased region" description="Basic residues" evidence="1">
    <location>
        <begin position="159"/>
        <end position="168"/>
    </location>
</feature>
<evidence type="ECO:0000256" key="1">
    <source>
        <dbReference type="SAM" id="MobiDB-lite"/>
    </source>
</evidence>
<reference evidence="3" key="1">
    <citation type="journal article" date="2020" name="Stud. Mycol.">
        <title>101 Dothideomycetes genomes: a test case for predicting lifestyles and emergence of pathogens.</title>
        <authorList>
            <person name="Haridas S."/>
            <person name="Albert R."/>
            <person name="Binder M."/>
            <person name="Bloem J."/>
            <person name="Labutti K."/>
            <person name="Salamov A."/>
            <person name="Andreopoulos B."/>
            <person name="Baker S."/>
            <person name="Barry K."/>
            <person name="Bills G."/>
            <person name="Bluhm B."/>
            <person name="Cannon C."/>
            <person name="Castanera R."/>
            <person name="Culley D."/>
            <person name="Daum C."/>
            <person name="Ezra D."/>
            <person name="Gonzalez J."/>
            <person name="Henrissat B."/>
            <person name="Kuo A."/>
            <person name="Liang C."/>
            <person name="Lipzen A."/>
            <person name="Lutzoni F."/>
            <person name="Magnuson J."/>
            <person name="Mondo S."/>
            <person name="Nolan M."/>
            <person name="Ohm R."/>
            <person name="Pangilinan J."/>
            <person name="Park H.-J."/>
            <person name="Ramirez L."/>
            <person name="Alfaro M."/>
            <person name="Sun H."/>
            <person name="Tritt A."/>
            <person name="Yoshinaga Y."/>
            <person name="Zwiers L.-H."/>
            <person name="Turgeon B."/>
            <person name="Goodwin S."/>
            <person name="Spatafora J."/>
            <person name="Crous P."/>
            <person name="Grigoriev I."/>
        </authorList>
    </citation>
    <scope>NUCLEOTIDE SEQUENCE</scope>
    <source>
        <strain evidence="3">CBS 133067</strain>
    </source>
</reference>
<dbReference type="AlphaFoldDB" id="A0A9P4I8B4"/>
<dbReference type="Proteomes" id="UP000799772">
    <property type="component" value="Unassembled WGS sequence"/>
</dbReference>
<dbReference type="PANTHER" id="PTHR14580:SF0">
    <property type="entry name" value="MULTIPLE MYELOMA TUMOR-ASSOCIATED PROTEIN 2"/>
    <property type="match status" value="1"/>
</dbReference>
<evidence type="ECO:0000259" key="2">
    <source>
        <dbReference type="Pfam" id="PF10159"/>
    </source>
</evidence>
<feature type="compositionally biased region" description="Basic and acidic residues" evidence="1">
    <location>
        <begin position="117"/>
        <end position="158"/>
    </location>
</feature>
<feature type="region of interest" description="Disordered" evidence="1">
    <location>
        <begin position="85"/>
        <end position="291"/>
    </location>
</feature>
<feature type="compositionally biased region" description="Basic and acidic residues" evidence="1">
    <location>
        <begin position="253"/>
        <end position="291"/>
    </location>
</feature>
<evidence type="ECO:0000313" key="3">
    <source>
        <dbReference type="EMBL" id="KAF2097056.1"/>
    </source>
</evidence>
<dbReference type="Pfam" id="PF10159">
    <property type="entry name" value="MMtag"/>
    <property type="match status" value="1"/>
</dbReference>
<organism evidence="3 4">
    <name type="scientific">Rhizodiscina lignyota</name>
    <dbReference type="NCBI Taxonomy" id="1504668"/>
    <lineage>
        <taxon>Eukaryota</taxon>
        <taxon>Fungi</taxon>
        <taxon>Dikarya</taxon>
        <taxon>Ascomycota</taxon>
        <taxon>Pezizomycotina</taxon>
        <taxon>Dothideomycetes</taxon>
        <taxon>Pleosporomycetidae</taxon>
        <taxon>Aulographales</taxon>
        <taxon>Rhizodiscinaceae</taxon>
        <taxon>Rhizodiscina</taxon>
    </lineage>
</organism>
<dbReference type="EMBL" id="ML978128">
    <property type="protein sequence ID" value="KAF2097056.1"/>
    <property type="molecule type" value="Genomic_DNA"/>
</dbReference>
<accession>A0A9P4I8B4</accession>
<feature type="compositionally biased region" description="Basic and acidic residues" evidence="1">
    <location>
        <begin position="222"/>
        <end position="231"/>
    </location>
</feature>
<dbReference type="InterPro" id="IPR019315">
    <property type="entry name" value="MMTA2_N"/>
</dbReference>
<dbReference type="InterPro" id="IPR039207">
    <property type="entry name" value="MMTAG2-like"/>
</dbReference>
<dbReference type="OrthoDB" id="5390672at2759"/>
<dbReference type="PANTHER" id="PTHR14580">
    <property type="entry name" value="MULTIPLE MYELOMA TUMOR-ASSOCIATED PROTEIN 2 FAMILY MEMBER"/>
    <property type="match status" value="1"/>
</dbReference>
<proteinExistence type="predicted"/>
<evidence type="ECO:0000313" key="4">
    <source>
        <dbReference type="Proteomes" id="UP000799772"/>
    </source>
</evidence>
<feature type="domain" description="Multiple myeloma tumor-associated protein 2-like N-terminal" evidence="2">
    <location>
        <begin position="11"/>
        <end position="91"/>
    </location>
</feature>
<gene>
    <name evidence="3" type="ORF">NA57DRAFT_57663</name>
</gene>
<feature type="compositionally biased region" description="Basic and acidic residues" evidence="1">
    <location>
        <begin position="169"/>
        <end position="181"/>
    </location>
</feature>
<keyword evidence="4" id="KW-1185">Reference proteome</keyword>
<sequence length="291" mass="35616">MDLVHSIRKEGSRGGRGEFKWDDVKLDKDRENYLGHSLMAPVGRWQKNRDLSWYSKGDVDEEAKLSEADRRKEEIRKIKEAEEDAMATALGLPPPNRAKDNPNIVELGPSKIAQPAAEERALRREEPQREEVRHRRHRDDDREYDRRERRKREDDRERYRRRSRSRSPRQHDRRREDDRVRRRDARSRSRSPHESRDKHRRRSRSRSISQDRRAPRRNRSPNVDRYRERSPMWRKRRREELDSDSQATSPSPQRDEGRRQREEYPQDNRRRDGRRNLNESRPDARHDYKRR</sequence>
<protein>
    <recommendedName>
        <fullName evidence="2">Multiple myeloma tumor-associated protein 2-like N-terminal domain-containing protein</fullName>
    </recommendedName>
</protein>
<comment type="caution">
    <text evidence="3">The sequence shown here is derived from an EMBL/GenBank/DDBJ whole genome shotgun (WGS) entry which is preliminary data.</text>
</comment>
<name>A0A9P4I8B4_9PEZI</name>